<protein>
    <recommendedName>
        <fullName evidence="3">Chemotaxis protein CheE</fullName>
    </recommendedName>
</protein>
<keyword evidence="2" id="KW-1185">Reference proteome</keyword>
<evidence type="ECO:0000313" key="2">
    <source>
        <dbReference type="Proteomes" id="UP000249524"/>
    </source>
</evidence>
<evidence type="ECO:0008006" key="3">
    <source>
        <dbReference type="Google" id="ProtNLM"/>
    </source>
</evidence>
<proteinExistence type="predicted"/>
<dbReference type="AlphaFoldDB" id="A0A328BCZ8"/>
<evidence type="ECO:0000313" key="1">
    <source>
        <dbReference type="EMBL" id="RAK65380.1"/>
    </source>
</evidence>
<dbReference type="OrthoDB" id="7188182at2"/>
<organism evidence="1 2">
    <name type="scientific">Phenylobacterium kunshanense</name>
    <dbReference type="NCBI Taxonomy" id="1445034"/>
    <lineage>
        <taxon>Bacteria</taxon>
        <taxon>Pseudomonadati</taxon>
        <taxon>Pseudomonadota</taxon>
        <taxon>Alphaproteobacteria</taxon>
        <taxon>Caulobacterales</taxon>
        <taxon>Caulobacteraceae</taxon>
        <taxon>Phenylobacterium</taxon>
    </lineage>
</organism>
<reference evidence="1 2" key="1">
    <citation type="submission" date="2018-05" db="EMBL/GenBank/DDBJ databases">
        <authorList>
            <person name="Lanie J.A."/>
            <person name="Ng W.-L."/>
            <person name="Kazmierczak K.M."/>
            <person name="Andrzejewski T.M."/>
            <person name="Davidsen T.M."/>
            <person name="Wayne K.J."/>
            <person name="Tettelin H."/>
            <person name="Glass J.I."/>
            <person name="Rusch D."/>
            <person name="Podicherti R."/>
            <person name="Tsui H.-C.T."/>
            <person name="Winkler M.E."/>
        </authorList>
    </citation>
    <scope>NUCLEOTIDE SEQUENCE [LARGE SCALE GENOMIC DNA]</scope>
    <source>
        <strain evidence="1 2">BUT-10</strain>
    </source>
</reference>
<dbReference type="RefSeq" id="WP_111275976.1">
    <property type="nucleotide sequence ID" value="NZ_QFYS01000004.1"/>
</dbReference>
<dbReference type="Proteomes" id="UP000249524">
    <property type="component" value="Unassembled WGS sequence"/>
</dbReference>
<sequence length="160" mass="17217">MSAVIYTRAPNRLGKLLSQPGGKRRDQAIADSEAALEKIRPELLAEIDGALAQLGDLVGRAAKELEVRPEVYTQARTIVGFAGLCEKQALGTVAFSLCDLCDHYIEAGVWNATAVEAHLKTMIVFRTAPWSETSPEASAVLEGLREIVRRAEEQAAKAAG</sequence>
<comment type="caution">
    <text evidence="1">The sequence shown here is derived from an EMBL/GenBank/DDBJ whole genome shotgun (WGS) entry which is preliminary data.</text>
</comment>
<accession>A0A328BCZ8</accession>
<name>A0A328BCZ8_9CAUL</name>
<gene>
    <name evidence="1" type="ORF">DJ019_10425</name>
</gene>
<dbReference type="EMBL" id="QFYS01000004">
    <property type="protein sequence ID" value="RAK65380.1"/>
    <property type="molecule type" value="Genomic_DNA"/>
</dbReference>